<dbReference type="PANTHER" id="PTHR46401:SF2">
    <property type="entry name" value="GLYCOSYLTRANSFERASE WBBK-RELATED"/>
    <property type="match status" value="1"/>
</dbReference>
<proteinExistence type="predicted"/>
<protein>
    <submittedName>
        <fullName evidence="4">Glycosyltransferase</fullName>
    </submittedName>
</protein>
<dbReference type="SUPFAM" id="SSF53756">
    <property type="entry name" value="UDP-Glycosyltransferase/glycogen phosphorylase"/>
    <property type="match status" value="1"/>
</dbReference>
<sequence>MKILCIHQNFPGQYKHLAPALARLGHQVVALTPKVEKPTTWNGVQVIPYRINGRSTQGIHPWVLDFETKVLRGSCCYRAALALRDRGFEPDVILAHHGWGESLFLKDVWPKARLGLYCELYHLSTYPMLDFDPEFPAKTGEGEALRIRLKNLNNRLHEEVMDAGISPTRFQAATFPEKYQDRLTVAHDGVATDVIVPNPDARLEVTDGRVLTRDDEVVTFINRNLEPYRGYHIFMRALPDILRRRPNAQIVLLGGDEVSYGARPPEGQSWKQIYIDEVRGRISDADWARVHFLGRVPYARFLAMMQVSRVHVYLTYPFVLSWSLLEAMSAECAILASDTAPVKEVLEEDVTGRMVDFFDRDGLVERLCDLLDDAPARARLGRAARDFVKCSYDLETVCLPQHLAWVDRLAKAEPRPPQD</sequence>
<keyword evidence="1 4" id="KW-0808">Transferase</keyword>
<feature type="domain" description="Glycosyl transferase family 4" evidence="3">
    <location>
        <begin position="25"/>
        <end position="194"/>
    </location>
</feature>
<gene>
    <name evidence="4" type="ORF">DU478_02905</name>
</gene>
<dbReference type="Pfam" id="PF00534">
    <property type="entry name" value="Glycos_transf_1"/>
    <property type="match status" value="1"/>
</dbReference>
<dbReference type="InterPro" id="IPR001296">
    <property type="entry name" value="Glyco_trans_1"/>
</dbReference>
<keyword evidence="5" id="KW-1185">Reference proteome</keyword>
<dbReference type="PANTHER" id="PTHR46401">
    <property type="entry name" value="GLYCOSYLTRANSFERASE WBBK-RELATED"/>
    <property type="match status" value="1"/>
</dbReference>
<dbReference type="Gene3D" id="3.40.50.2000">
    <property type="entry name" value="Glycogen Phosphorylase B"/>
    <property type="match status" value="2"/>
</dbReference>
<name>A0A369TQS6_9RHOB</name>
<dbReference type="GO" id="GO:0009103">
    <property type="term" value="P:lipopolysaccharide biosynthetic process"/>
    <property type="evidence" value="ECO:0007669"/>
    <property type="project" value="TreeGrafter"/>
</dbReference>
<dbReference type="AlphaFoldDB" id="A0A369TQS6"/>
<evidence type="ECO:0000313" key="5">
    <source>
        <dbReference type="Proteomes" id="UP000253977"/>
    </source>
</evidence>
<reference evidence="4 5" key="1">
    <citation type="submission" date="2018-07" db="EMBL/GenBank/DDBJ databases">
        <title>Thalassococcus profundi sp. nov., a marine bacterium isolated from deep seawater of Okinawa Trough.</title>
        <authorList>
            <person name="Yu M."/>
        </authorList>
    </citation>
    <scope>NUCLEOTIDE SEQUENCE [LARGE SCALE GENOMIC DNA]</scope>
    <source>
        <strain evidence="4 5">WRAS1</strain>
    </source>
</reference>
<evidence type="ECO:0000259" key="2">
    <source>
        <dbReference type="Pfam" id="PF00534"/>
    </source>
</evidence>
<dbReference type="Pfam" id="PF12000">
    <property type="entry name" value="Glyco_trans_4_3"/>
    <property type="match status" value="1"/>
</dbReference>
<dbReference type="GO" id="GO:0016757">
    <property type="term" value="F:glycosyltransferase activity"/>
    <property type="evidence" value="ECO:0007669"/>
    <property type="project" value="InterPro"/>
</dbReference>
<evidence type="ECO:0000313" key="4">
    <source>
        <dbReference type="EMBL" id="RDD67618.1"/>
    </source>
</evidence>
<organism evidence="4 5">
    <name type="scientific">Thalassococcus profundi</name>
    <dbReference type="NCBI Taxonomy" id="2282382"/>
    <lineage>
        <taxon>Bacteria</taxon>
        <taxon>Pseudomonadati</taxon>
        <taxon>Pseudomonadota</taxon>
        <taxon>Alphaproteobacteria</taxon>
        <taxon>Rhodobacterales</taxon>
        <taxon>Roseobacteraceae</taxon>
        <taxon>Thalassococcus</taxon>
    </lineage>
</organism>
<evidence type="ECO:0000259" key="3">
    <source>
        <dbReference type="Pfam" id="PF12000"/>
    </source>
</evidence>
<dbReference type="OrthoDB" id="9793726at2"/>
<dbReference type="EMBL" id="QPMK01000002">
    <property type="protein sequence ID" value="RDD67618.1"/>
    <property type="molecule type" value="Genomic_DNA"/>
</dbReference>
<accession>A0A369TQS6</accession>
<dbReference type="RefSeq" id="WP_114509432.1">
    <property type="nucleotide sequence ID" value="NZ_QPMK01000002.1"/>
</dbReference>
<feature type="domain" description="Glycosyl transferase family 1" evidence="2">
    <location>
        <begin position="214"/>
        <end position="386"/>
    </location>
</feature>
<comment type="caution">
    <text evidence="4">The sequence shown here is derived from an EMBL/GenBank/DDBJ whole genome shotgun (WGS) entry which is preliminary data.</text>
</comment>
<evidence type="ECO:0000256" key="1">
    <source>
        <dbReference type="ARBA" id="ARBA00022679"/>
    </source>
</evidence>
<dbReference type="InterPro" id="IPR022623">
    <property type="entry name" value="Glyco_trans_4"/>
</dbReference>
<dbReference type="Proteomes" id="UP000253977">
    <property type="component" value="Unassembled WGS sequence"/>
</dbReference>